<dbReference type="PANTHER" id="PTHR10196:SF80">
    <property type="entry name" value="D-RIBULOSE KINASE"/>
    <property type="match status" value="1"/>
</dbReference>
<comment type="caution">
    <text evidence="5">The sequence shown here is derived from an EMBL/GenBank/DDBJ whole genome shotgun (WGS) entry which is preliminary data.</text>
</comment>
<dbReference type="OrthoDB" id="9805576at2"/>
<dbReference type="CDD" id="cd07783">
    <property type="entry name" value="ASKHA_NBD_FGGY_SePSK_AtXK1-like"/>
    <property type="match status" value="1"/>
</dbReference>
<dbReference type="GO" id="GO:0005829">
    <property type="term" value="C:cytosol"/>
    <property type="evidence" value="ECO:0007669"/>
    <property type="project" value="TreeGrafter"/>
</dbReference>
<evidence type="ECO:0000256" key="1">
    <source>
        <dbReference type="ARBA" id="ARBA00009156"/>
    </source>
</evidence>
<dbReference type="GO" id="GO:0005997">
    <property type="term" value="P:xylulose metabolic process"/>
    <property type="evidence" value="ECO:0007669"/>
    <property type="project" value="TreeGrafter"/>
</dbReference>
<dbReference type="InterPro" id="IPR018485">
    <property type="entry name" value="FGGY_C"/>
</dbReference>
<accession>A0A327M500</accession>
<evidence type="ECO:0000259" key="4">
    <source>
        <dbReference type="Pfam" id="PF02782"/>
    </source>
</evidence>
<dbReference type="InterPro" id="IPR043129">
    <property type="entry name" value="ATPase_NBD"/>
</dbReference>
<organism evidence="5 6">
    <name type="scientific">Roseicella frigidaeris</name>
    <dbReference type="NCBI Taxonomy" id="2230885"/>
    <lineage>
        <taxon>Bacteria</taxon>
        <taxon>Pseudomonadati</taxon>
        <taxon>Pseudomonadota</taxon>
        <taxon>Alphaproteobacteria</taxon>
        <taxon>Acetobacterales</taxon>
        <taxon>Roseomonadaceae</taxon>
        <taxon>Roseicella</taxon>
    </lineage>
</organism>
<keyword evidence="2" id="KW-0808">Transferase</keyword>
<dbReference type="Proteomes" id="UP000249065">
    <property type="component" value="Unassembled WGS sequence"/>
</dbReference>
<comment type="similarity">
    <text evidence="1">Belongs to the FGGY kinase family.</text>
</comment>
<dbReference type="GO" id="GO:0004856">
    <property type="term" value="F:D-xylulokinase activity"/>
    <property type="evidence" value="ECO:0007669"/>
    <property type="project" value="TreeGrafter"/>
</dbReference>
<evidence type="ECO:0000313" key="5">
    <source>
        <dbReference type="EMBL" id="RAI57384.1"/>
    </source>
</evidence>
<dbReference type="RefSeq" id="WP_111471538.1">
    <property type="nucleotide sequence ID" value="NZ_QLIX01000018.1"/>
</dbReference>
<dbReference type="EMBL" id="QLIX01000018">
    <property type="protein sequence ID" value="RAI57384.1"/>
    <property type="molecule type" value="Genomic_DNA"/>
</dbReference>
<dbReference type="GO" id="GO:0019150">
    <property type="term" value="F:D-ribulokinase activity"/>
    <property type="evidence" value="ECO:0007669"/>
    <property type="project" value="TreeGrafter"/>
</dbReference>
<sequence length="417" mass="42206">MAARGIALGVDLGTSGVRVAALDAAGRMAGLGTAPLADARAPEGWWAALRRALAALADQADLAGLRAVAVGGTSGTLLPVDAAGRPLAAASLYSDQAEPEAVRAVERCAPAGSPARGATSPLARALAWLELPGLARLLHQADWITGRLLGCYRWSDGNNALKTGYNAAAARWPPWLAAAGMPLALLPEVRPAGTPLGAMDAALARSLGLPPGLLVVAGTTDGCAAFLAAGAARPGEAVTSLGSTLVLKLASEAPVTAPDFGVYSHRLQGLWLAGGASNSGGAALARHFDGPALARLSARLDPGRASPLDYYPLPGRGERFPIADAGLAARETPRPDDDLAFLHGLLEGIARIEAAGYRRLVELGASPLVSVRTVGGGARNAAWTAIRARVLGVPVCRAAAEEAAVGLAGLALRQALR</sequence>
<evidence type="ECO:0000313" key="6">
    <source>
        <dbReference type="Proteomes" id="UP000249065"/>
    </source>
</evidence>
<reference evidence="6" key="1">
    <citation type="submission" date="2018-06" db="EMBL/GenBank/DDBJ databases">
        <authorList>
            <person name="Khan S.A."/>
        </authorList>
    </citation>
    <scope>NUCLEOTIDE SEQUENCE [LARGE SCALE GENOMIC DNA]</scope>
    <source>
        <strain evidence="6">DB-1506</strain>
    </source>
</reference>
<keyword evidence="6" id="KW-1185">Reference proteome</keyword>
<dbReference type="Pfam" id="PF02782">
    <property type="entry name" value="FGGY_C"/>
    <property type="match status" value="1"/>
</dbReference>
<name>A0A327M500_9PROT</name>
<protein>
    <submittedName>
        <fullName evidence="5">Carbohydrate kinase</fullName>
    </submittedName>
</protein>
<dbReference type="SUPFAM" id="SSF53067">
    <property type="entry name" value="Actin-like ATPase domain"/>
    <property type="match status" value="2"/>
</dbReference>
<keyword evidence="3 5" id="KW-0418">Kinase</keyword>
<dbReference type="AlphaFoldDB" id="A0A327M500"/>
<dbReference type="PANTHER" id="PTHR10196">
    <property type="entry name" value="SUGAR KINASE"/>
    <property type="match status" value="1"/>
</dbReference>
<evidence type="ECO:0000256" key="2">
    <source>
        <dbReference type="ARBA" id="ARBA00022679"/>
    </source>
</evidence>
<evidence type="ECO:0000256" key="3">
    <source>
        <dbReference type="ARBA" id="ARBA00022777"/>
    </source>
</evidence>
<feature type="domain" description="Carbohydrate kinase FGGY C-terminal" evidence="4">
    <location>
        <begin position="239"/>
        <end position="414"/>
    </location>
</feature>
<dbReference type="Gene3D" id="3.30.420.40">
    <property type="match status" value="2"/>
</dbReference>
<gene>
    <name evidence="5" type="ORF">DOO78_19470</name>
</gene>
<proteinExistence type="inferred from homology"/>